<dbReference type="AlphaFoldDB" id="A0A5C5WML6"/>
<dbReference type="NCBIfam" id="TIGR01256">
    <property type="entry name" value="modA"/>
    <property type="match status" value="1"/>
</dbReference>
<gene>
    <name evidence="4" type="ORF">KOR42_33340</name>
</gene>
<protein>
    <submittedName>
        <fullName evidence="4">Putative binding protein</fullName>
    </submittedName>
</protein>
<evidence type="ECO:0000313" key="5">
    <source>
        <dbReference type="Proteomes" id="UP000317243"/>
    </source>
</evidence>
<evidence type="ECO:0000256" key="3">
    <source>
        <dbReference type="ARBA" id="ARBA00022729"/>
    </source>
</evidence>
<keyword evidence="5" id="KW-1185">Reference proteome</keyword>
<organism evidence="4 5">
    <name type="scientific">Thalassoglobus neptunius</name>
    <dbReference type="NCBI Taxonomy" id="1938619"/>
    <lineage>
        <taxon>Bacteria</taxon>
        <taxon>Pseudomonadati</taxon>
        <taxon>Planctomycetota</taxon>
        <taxon>Planctomycetia</taxon>
        <taxon>Planctomycetales</taxon>
        <taxon>Planctomycetaceae</taxon>
        <taxon>Thalassoglobus</taxon>
    </lineage>
</organism>
<proteinExistence type="inferred from homology"/>
<accession>A0A5C5WML6</accession>
<dbReference type="SUPFAM" id="SSF53850">
    <property type="entry name" value="Periplasmic binding protein-like II"/>
    <property type="match status" value="2"/>
</dbReference>
<name>A0A5C5WML6_9PLAN</name>
<dbReference type="Pfam" id="PF13531">
    <property type="entry name" value="SBP_bac_11"/>
    <property type="match status" value="2"/>
</dbReference>
<reference evidence="4 5" key="1">
    <citation type="submission" date="2019-02" db="EMBL/GenBank/DDBJ databases">
        <title>Deep-cultivation of Planctomycetes and their phenomic and genomic characterization uncovers novel biology.</title>
        <authorList>
            <person name="Wiegand S."/>
            <person name="Jogler M."/>
            <person name="Boedeker C."/>
            <person name="Pinto D."/>
            <person name="Vollmers J."/>
            <person name="Rivas-Marin E."/>
            <person name="Kohn T."/>
            <person name="Peeters S.H."/>
            <person name="Heuer A."/>
            <person name="Rast P."/>
            <person name="Oberbeckmann S."/>
            <person name="Bunk B."/>
            <person name="Jeske O."/>
            <person name="Meyerdierks A."/>
            <person name="Storesund J.E."/>
            <person name="Kallscheuer N."/>
            <person name="Luecker S."/>
            <person name="Lage O.M."/>
            <person name="Pohl T."/>
            <person name="Merkel B.J."/>
            <person name="Hornburger P."/>
            <person name="Mueller R.-W."/>
            <person name="Bruemmer F."/>
            <person name="Labrenz M."/>
            <person name="Spormann A.M."/>
            <person name="Op Den Camp H."/>
            <person name="Overmann J."/>
            <person name="Amann R."/>
            <person name="Jetten M.S.M."/>
            <person name="Mascher T."/>
            <person name="Medema M.H."/>
            <person name="Devos D.P."/>
            <person name="Kaster A.-K."/>
            <person name="Ovreas L."/>
            <person name="Rohde M."/>
            <person name="Galperin M.Y."/>
            <person name="Jogler C."/>
        </authorList>
    </citation>
    <scope>NUCLEOTIDE SEQUENCE [LARGE SCALE GENOMIC DNA]</scope>
    <source>
        <strain evidence="4 5">KOR42</strain>
    </source>
</reference>
<keyword evidence="2" id="KW-0479">Metal-binding</keyword>
<comment type="caution">
    <text evidence="4">The sequence shown here is derived from an EMBL/GenBank/DDBJ whole genome shotgun (WGS) entry which is preliminary data.</text>
</comment>
<dbReference type="EMBL" id="SIHI01000010">
    <property type="protein sequence ID" value="TWT51860.1"/>
    <property type="molecule type" value="Genomic_DNA"/>
</dbReference>
<dbReference type="OrthoDB" id="249482at2"/>
<evidence type="ECO:0000313" key="4">
    <source>
        <dbReference type="EMBL" id="TWT51860.1"/>
    </source>
</evidence>
<dbReference type="GO" id="GO:0046872">
    <property type="term" value="F:metal ion binding"/>
    <property type="evidence" value="ECO:0007669"/>
    <property type="project" value="UniProtKB-KW"/>
</dbReference>
<dbReference type="InterPro" id="IPR005950">
    <property type="entry name" value="ModA"/>
</dbReference>
<comment type="similarity">
    <text evidence="1">Belongs to the bacterial solute-binding protein ModA family.</text>
</comment>
<evidence type="ECO:0000256" key="1">
    <source>
        <dbReference type="ARBA" id="ARBA00009175"/>
    </source>
</evidence>
<sequence>MNRMTLALLGSLIVMGLLLYSLASESPSRKLRQPATGTEANDSASQPNSDAAILMYCAASNRAVVEKIRADYEDETGRRVEIQYGPSQSLLSSLEVSRTGDLYLPADESYLDIGRERGLVEEAIPLAEMQVVIAVRKGEESRIRTFDDLLSEDIRLVQANPDAAAVGKQTKEVLEKTGQWNQLDAATVGYRTTVTDVANDLIVGAADAGIVYDAVLATYPDLTAVKLPVFDSAIAKIAVGVTSASNDSSRALHFARYLGARDRGQRYYDELGFKPVNGDQWADVPELSVFAGSMLQPAIEQTLIDFEKREGVSISRVYNGCGILVAQMKAGQHPDAYFACDTEFMNQVSDQFGAPLPVSRNELVILVEKGNPHGIKSLRDLTRPSLRVGIGHEKQCAMGWLTQQTLTESGIKIEVMENVTVQTPTGDMLVNQLKTGSLDAAVAYLSNAAGSGDVLTAIRITGLECSQATQPIAISQSTPYSHLAGRLLKEIQSTDSRERFRANGFVWQAE</sequence>
<dbReference type="PANTHER" id="PTHR30632">
    <property type="entry name" value="MOLYBDATE-BINDING PERIPLASMIC PROTEIN"/>
    <property type="match status" value="1"/>
</dbReference>
<dbReference type="GO" id="GO:0015689">
    <property type="term" value="P:molybdate ion transport"/>
    <property type="evidence" value="ECO:0007669"/>
    <property type="project" value="InterPro"/>
</dbReference>
<dbReference type="Gene3D" id="3.40.190.10">
    <property type="entry name" value="Periplasmic binding protein-like II"/>
    <property type="match status" value="4"/>
</dbReference>
<dbReference type="Proteomes" id="UP000317243">
    <property type="component" value="Unassembled WGS sequence"/>
</dbReference>
<dbReference type="GO" id="GO:0030973">
    <property type="term" value="F:molybdate ion binding"/>
    <property type="evidence" value="ECO:0007669"/>
    <property type="project" value="TreeGrafter"/>
</dbReference>
<evidence type="ECO:0000256" key="2">
    <source>
        <dbReference type="ARBA" id="ARBA00022723"/>
    </source>
</evidence>
<dbReference type="PANTHER" id="PTHR30632:SF0">
    <property type="entry name" value="SULFATE-BINDING PROTEIN"/>
    <property type="match status" value="1"/>
</dbReference>
<dbReference type="InterPro" id="IPR050682">
    <property type="entry name" value="ModA/WtpA"/>
</dbReference>
<dbReference type="RefSeq" id="WP_146510797.1">
    <property type="nucleotide sequence ID" value="NZ_SIHI01000010.1"/>
</dbReference>
<keyword evidence="3" id="KW-0732">Signal</keyword>